<dbReference type="PANTHER" id="PTHR43278:SF2">
    <property type="entry name" value="IRON-SULFUR FLAVOPROTEIN"/>
    <property type="match status" value="1"/>
</dbReference>
<evidence type="ECO:0000256" key="1">
    <source>
        <dbReference type="ARBA" id="ARBA00022630"/>
    </source>
</evidence>
<name>A0A328UFI8_9FIRM</name>
<keyword evidence="5" id="KW-1185">Reference proteome</keyword>
<evidence type="ECO:0000259" key="3">
    <source>
        <dbReference type="Pfam" id="PF03358"/>
    </source>
</evidence>
<dbReference type="RefSeq" id="WP_112331325.1">
    <property type="nucleotide sequence ID" value="NZ_QLYR01000001.1"/>
</dbReference>
<organism evidence="4 5">
    <name type="scientific">Hydrogeniiclostridium mannosilyticum</name>
    <dbReference type="NCBI Taxonomy" id="2764322"/>
    <lineage>
        <taxon>Bacteria</taxon>
        <taxon>Bacillati</taxon>
        <taxon>Bacillota</taxon>
        <taxon>Clostridia</taxon>
        <taxon>Eubacteriales</taxon>
        <taxon>Acutalibacteraceae</taxon>
        <taxon>Hydrogeniiclostridium</taxon>
    </lineage>
</organism>
<dbReference type="PANTHER" id="PTHR43278">
    <property type="entry name" value="NAD(P)H-DEPENDENT FMN-CONTAINING OXIDOREDUCTASE YWQN-RELATED"/>
    <property type="match status" value="1"/>
</dbReference>
<feature type="domain" description="NADPH-dependent FMN reductase-like" evidence="3">
    <location>
        <begin position="1"/>
        <end position="105"/>
    </location>
</feature>
<dbReference type="AlphaFoldDB" id="A0A328UFI8"/>
<evidence type="ECO:0000313" key="5">
    <source>
        <dbReference type="Proteomes" id="UP000249377"/>
    </source>
</evidence>
<dbReference type="Pfam" id="PF03358">
    <property type="entry name" value="FMN_red"/>
    <property type="match status" value="1"/>
</dbReference>
<proteinExistence type="predicted"/>
<reference evidence="4 5" key="1">
    <citation type="submission" date="2018-06" db="EMBL/GenBank/DDBJ databases">
        <title>Noncontiguous genome sequence of Ruminococcaceae bacterium ASD2818.</title>
        <authorList>
            <person name="Chaplin A.V."/>
            <person name="Sokolova S.R."/>
            <person name="Kochetkova T.O."/>
            <person name="Goltsov A.Y."/>
            <person name="Trofimov D.Y."/>
            <person name="Efimov B.A."/>
        </authorList>
    </citation>
    <scope>NUCLEOTIDE SEQUENCE [LARGE SCALE GENOMIC DNA]</scope>
    <source>
        <strain evidence="4 5">ASD2818</strain>
    </source>
</reference>
<accession>A0A328UFI8</accession>
<protein>
    <submittedName>
        <fullName evidence="4">Flavodoxin family protein</fullName>
    </submittedName>
</protein>
<dbReference type="EMBL" id="QLYR01000001">
    <property type="protein sequence ID" value="RAQ30129.1"/>
    <property type="molecule type" value="Genomic_DNA"/>
</dbReference>
<dbReference type="Gene3D" id="3.40.50.360">
    <property type="match status" value="1"/>
</dbReference>
<sequence>MKITVITGSPHRKGTSALLADEFIRGAKESGHKVFRFDAAFETLHPCLGCGRCGSTGRCVHQDSMETLLPHLKEADVVVFVTPLYYFGMSAQLKMVIDRFYAVNSDLMGSSKKSILLATAYDDQDWTFKALEGHYQTVVAYLGWNNIGVLLAGGCGDRRAAQASSYPIKAYEMGKNLV</sequence>
<keyword evidence="1" id="KW-0285">Flavoprotein</keyword>
<dbReference type="InterPro" id="IPR051796">
    <property type="entry name" value="ISF_SsuE-like"/>
</dbReference>
<dbReference type="SUPFAM" id="SSF52218">
    <property type="entry name" value="Flavoproteins"/>
    <property type="match status" value="1"/>
</dbReference>
<gene>
    <name evidence="4" type="ORF">DPQ25_01050</name>
</gene>
<evidence type="ECO:0000256" key="2">
    <source>
        <dbReference type="ARBA" id="ARBA00022643"/>
    </source>
</evidence>
<dbReference type="Proteomes" id="UP000249377">
    <property type="component" value="Unassembled WGS sequence"/>
</dbReference>
<dbReference type="GO" id="GO:0016491">
    <property type="term" value="F:oxidoreductase activity"/>
    <property type="evidence" value="ECO:0007669"/>
    <property type="project" value="InterPro"/>
</dbReference>
<dbReference type="InterPro" id="IPR005025">
    <property type="entry name" value="FMN_Rdtase-like_dom"/>
</dbReference>
<evidence type="ECO:0000313" key="4">
    <source>
        <dbReference type="EMBL" id="RAQ30129.1"/>
    </source>
</evidence>
<keyword evidence="2" id="KW-0288">FMN</keyword>
<dbReference type="InterPro" id="IPR029039">
    <property type="entry name" value="Flavoprotein-like_sf"/>
</dbReference>
<comment type="caution">
    <text evidence="4">The sequence shown here is derived from an EMBL/GenBank/DDBJ whole genome shotgun (WGS) entry which is preliminary data.</text>
</comment>